<dbReference type="PANTHER" id="PTHR38471">
    <property type="entry name" value="FOUR HELIX BUNDLE PROTEIN"/>
    <property type="match status" value="1"/>
</dbReference>
<comment type="caution">
    <text evidence="1">The sequence shown here is derived from an EMBL/GenBank/DDBJ whole genome shotgun (WGS) entry which is preliminary data.</text>
</comment>
<evidence type="ECO:0000313" key="2">
    <source>
        <dbReference type="Proteomes" id="UP000245474"/>
    </source>
</evidence>
<sequence length="114" mass="12440">MLLVKDVYGMTRHFPREEVYGLTTQRRRAPVPVCSNIAEGAARSPSRNFARFLAMANGSLSELDTQTVIAKEPGFVREASAREARINEVSALVSGLHRKVANGPPAQSPNHPIT</sequence>
<reference evidence="1 2" key="1">
    <citation type="submission" date="2018-05" db="EMBL/GenBank/DDBJ databases">
        <title>Spiribacter halobius sp. nov., a moderately halophilic bacterium isolated from marine solar saltern.</title>
        <authorList>
            <person name="Zheng W.-S."/>
            <person name="Lu D.-C."/>
            <person name="Du Z.-J."/>
        </authorList>
    </citation>
    <scope>NUCLEOTIDE SEQUENCE [LARGE SCALE GENOMIC DNA]</scope>
    <source>
        <strain evidence="1 2">E85</strain>
    </source>
</reference>
<dbReference type="OrthoDB" id="160990at2"/>
<dbReference type="EMBL" id="QFFI01000034">
    <property type="protein sequence ID" value="PWG61464.1"/>
    <property type="molecule type" value="Genomic_DNA"/>
</dbReference>
<keyword evidence="2" id="KW-1185">Reference proteome</keyword>
<dbReference type="NCBIfam" id="TIGR02436">
    <property type="entry name" value="four helix bundle protein"/>
    <property type="match status" value="1"/>
</dbReference>
<dbReference type="Gene3D" id="1.20.1440.60">
    <property type="entry name" value="23S rRNA-intervening sequence"/>
    <property type="match status" value="1"/>
</dbReference>
<organism evidence="1 2">
    <name type="scientific">Sediminicurvatus halobius</name>
    <dbReference type="NCBI Taxonomy" id="2182432"/>
    <lineage>
        <taxon>Bacteria</taxon>
        <taxon>Pseudomonadati</taxon>
        <taxon>Pseudomonadota</taxon>
        <taxon>Gammaproteobacteria</taxon>
        <taxon>Chromatiales</taxon>
        <taxon>Ectothiorhodospiraceae</taxon>
        <taxon>Sediminicurvatus</taxon>
    </lineage>
</organism>
<protein>
    <submittedName>
        <fullName evidence="1">Four helix bundle protein</fullName>
    </submittedName>
</protein>
<name>A0A2U2MXR0_9GAMM</name>
<dbReference type="InterPro" id="IPR036583">
    <property type="entry name" value="23S_rRNA_IVS_sf"/>
</dbReference>
<proteinExistence type="predicted"/>
<gene>
    <name evidence="1" type="ORF">DEM34_16325</name>
</gene>
<dbReference type="InterPro" id="IPR012657">
    <property type="entry name" value="23S_rRNA-intervening_sequence"/>
</dbReference>
<dbReference type="AlphaFoldDB" id="A0A2U2MXR0"/>
<dbReference type="Pfam" id="PF05635">
    <property type="entry name" value="23S_rRNA_IVP"/>
    <property type="match status" value="1"/>
</dbReference>
<dbReference type="Proteomes" id="UP000245474">
    <property type="component" value="Unassembled WGS sequence"/>
</dbReference>
<dbReference type="SUPFAM" id="SSF158446">
    <property type="entry name" value="IVS-encoded protein-like"/>
    <property type="match status" value="1"/>
</dbReference>
<dbReference type="CDD" id="cd16377">
    <property type="entry name" value="23S_rRNA_IVP_like"/>
    <property type="match status" value="1"/>
</dbReference>
<evidence type="ECO:0000313" key="1">
    <source>
        <dbReference type="EMBL" id="PWG61464.1"/>
    </source>
</evidence>
<accession>A0A2U2MXR0</accession>
<dbReference type="PANTHER" id="PTHR38471:SF2">
    <property type="entry name" value="FOUR HELIX BUNDLE PROTEIN"/>
    <property type="match status" value="1"/>
</dbReference>